<comment type="catalytic activity">
    <reaction evidence="21">
        <text>Na(+)(in) = Na(+)(out)</text>
        <dbReference type="Rhea" id="RHEA:34963"/>
        <dbReference type="ChEBI" id="CHEBI:29101"/>
    </reaction>
</comment>
<dbReference type="GO" id="GO:0005829">
    <property type="term" value="C:cytosol"/>
    <property type="evidence" value="ECO:0007669"/>
    <property type="project" value="Ensembl"/>
</dbReference>
<evidence type="ECO:0000313" key="28">
    <source>
        <dbReference type="Ensembl" id="ENSMMUP00000026607.4"/>
    </source>
</evidence>
<evidence type="ECO:0000313" key="29">
    <source>
        <dbReference type="Proteomes" id="UP000006718"/>
    </source>
</evidence>
<keyword evidence="7" id="KW-1003">Cell membrane</keyword>
<evidence type="ECO:0000256" key="14">
    <source>
        <dbReference type="ARBA" id="ARBA00023069"/>
    </source>
</evidence>
<organism evidence="28 29">
    <name type="scientific">Macaca mulatta</name>
    <name type="common">Rhesus macaque</name>
    <dbReference type="NCBI Taxonomy" id="9544"/>
    <lineage>
        <taxon>Eukaryota</taxon>
        <taxon>Metazoa</taxon>
        <taxon>Chordata</taxon>
        <taxon>Craniata</taxon>
        <taxon>Vertebrata</taxon>
        <taxon>Euteleostomi</taxon>
        <taxon>Mammalia</taxon>
        <taxon>Eutheria</taxon>
        <taxon>Euarchontoglires</taxon>
        <taxon>Primates</taxon>
        <taxon>Haplorrhini</taxon>
        <taxon>Catarrhini</taxon>
        <taxon>Cercopithecidae</taxon>
        <taxon>Cercopithecinae</taxon>
        <taxon>Macaca</taxon>
    </lineage>
</organism>
<dbReference type="OMA" id="MRQCKQE"/>
<dbReference type="PANTHER" id="PTHR11690">
    <property type="entry name" value="AMILORIDE-SENSITIVE SODIUM CHANNEL-RELATED"/>
    <property type="match status" value="1"/>
</dbReference>
<reference evidence="28" key="2">
    <citation type="submission" date="2019-01" db="EMBL/GenBank/DDBJ databases">
        <authorList>
            <person name="Graves T."/>
            <person name="Eichler E.E."/>
            <person name="Wilson R.K."/>
        </authorList>
    </citation>
    <scope>NUCLEOTIDE SEQUENCE [LARGE SCALE GENOMIC DNA]</scope>
    <source>
        <strain evidence="28">17573</strain>
    </source>
</reference>
<dbReference type="GO" id="GO:0015280">
    <property type="term" value="F:ligand-gated sodium channel activity"/>
    <property type="evidence" value="ECO:0000318"/>
    <property type="project" value="GO_Central"/>
</dbReference>
<protein>
    <recommendedName>
        <fullName evidence="24">Epithelial sodium channel subunit alpha</fullName>
    </recommendedName>
    <alternativeName>
        <fullName evidence="25">Amiloride-sensitive sodium channel subunit alpha</fullName>
    </alternativeName>
</protein>
<dbReference type="GO" id="GO:0050699">
    <property type="term" value="F:WW domain binding"/>
    <property type="evidence" value="ECO:0007669"/>
    <property type="project" value="Ensembl"/>
</dbReference>
<dbReference type="GO" id="GO:0031514">
    <property type="term" value="C:motile cilium"/>
    <property type="evidence" value="ECO:0007669"/>
    <property type="project" value="UniProtKB-SubCell"/>
</dbReference>
<dbReference type="Pfam" id="PF00858">
    <property type="entry name" value="ASC"/>
    <property type="match status" value="1"/>
</dbReference>
<proteinExistence type="inferred from homology"/>
<reference evidence="29" key="1">
    <citation type="journal article" date="2007" name="Science">
        <title>Evolutionary and biomedical insights from the rhesus macaque genome.</title>
        <authorList>
            <person name="Gibbs R.A."/>
            <person name="Rogers J."/>
            <person name="Katze M.G."/>
            <person name="Bumgarner R."/>
            <person name="Weinstock G.M."/>
            <person name="Mardis E.R."/>
            <person name="Remington K.A."/>
            <person name="Strausberg R.L."/>
            <person name="Venter J.C."/>
            <person name="Wilson R.K."/>
            <person name="Batzer M.A."/>
            <person name="Bustamante C.D."/>
            <person name="Eichler E.E."/>
            <person name="Hahn M.W."/>
            <person name="Hardison R.C."/>
            <person name="Makova K.D."/>
            <person name="Miller W."/>
            <person name="Milosavljevic A."/>
            <person name="Palermo R.E."/>
            <person name="Siepel A."/>
            <person name="Sikela J.M."/>
            <person name="Attaway T."/>
            <person name="Bell S."/>
            <person name="Bernard K.E."/>
            <person name="Buhay C.J."/>
            <person name="Chandrabose M.N."/>
            <person name="Dao M."/>
            <person name="Davis C."/>
            <person name="Delehaunty K.D."/>
            <person name="Ding Y."/>
            <person name="Dinh H.H."/>
            <person name="Dugan-Rocha S."/>
            <person name="Fulton L.A."/>
            <person name="Gabisi R.A."/>
            <person name="Garner T.T."/>
            <person name="Godfrey J."/>
            <person name="Hawes A.C."/>
            <person name="Hernandez J."/>
            <person name="Hines S."/>
            <person name="Holder M."/>
            <person name="Hume J."/>
            <person name="Jhangiani S.N."/>
            <person name="Joshi V."/>
            <person name="Khan Z.M."/>
            <person name="Kirkness E.F."/>
            <person name="Cree A."/>
            <person name="Fowler R.G."/>
            <person name="Lee S."/>
            <person name="Lewis L.R."/>
            <person name="Li Z."/>
            <person name="Liu Y.-S."/>
            <person name="Moore S.M."/>
            <person name="Muzny D."/>
            <person name="Nazareth L.V."/>
            <person name="Ngo D.N."/>
            <person name="Okwuonu G.O."/>
            <person name="Pai G."/>
            <person name="Parker D."/>
            <person name="Paul H.A."/>
            <person name="Pfannkoch C."/>
            <person name="Pohl C.S."/>
            <person name="Rogers Y.-H.C."/>
            <person name="Ruiz S.J."/>
            <person name="Sabo A."/>
            <person name="Santibanez J."/>
            <person name="Schneider B.W."/>
            <person name="Smith S.M."/>
            <person name="Sodergren E."/>
            <person name="Svatek A.F."/>
            <person name="Utterback T.R."/>
            <person name="Vattathil S."/>
            <person name="Warren W."/>
            <person name="White C.S."/>
            <person name="Chinwalla A.T."/>
            <person name="Feng Y."/>
            <person name="Halpern A.L."/>
            <person name="Hillier L.W."/>
            <person name="Huang X."/>
            <person name="Minx P."/>
            <person name="Nelson J.O."/>
            <person name="Pepin K.H."/>
            <person name="Qin X."/>
            <person name="Sutton G.G."/>
            <person name="Venter E."/>
            <person name="Walenz B.P."/>
            <person name="Wallis J.W."/>
            <person name="Worley K.C."/>
            <person name="Yang S.-P."/>
            <person name="Jones S.M."/>
            <person name="Marra M.A."/>
            <person name="Rocchi M."/>
            <person name="Schein J.E."/>
            <person name="Baertsch R."/>
            <person name="Clarke L."/>
            <person name="Csuros M."/>
            <person name="Glasscock J."/>
            <person name="Harris R.A."/>
            <person name="Havlak P."/>
            <person name="Jackson A.R."/>
            <person name="Jiang H."/>
            <person name="Liu Y."/>
            <person name="Messina D.N."/>
            <person name="Shen Y."/>
            <person name="Song H.X.-Z."/>
            <person name="Wylie T."/>
            <person name="Zhang L."/>
            <person name="Birney E."/>
            <person name="Han K."/>
            <person name="Konkel M.K."/>
            <person name="Lee J."/>
            <person name="Smit A.F.A."/>
            <person name="Ullmer B."/>
            <person name="Wang H."/>
            <person name="Xing J."/>
            <person name="Burhans R."/>
            <person name="Cheng Z."/>
            <person name="Karro J.E."/>
            <person name="Ma J."/>
            <person name="Raney B."/>
            <person name="She X."/>
            <person name="Cox M.J."/>
            <person name="Demuth J.P."/>
            <person name="Dumas L.J."/>
            <person name="Han S.-G."/>
            <person name="Hopkins J."/>
            <person name="Karimpour-Fard A."/>
            <person name="Kim Y.H."/>
            <person name="Pollack J.R."/>
            <person name="Vinar T."/>
            <person name="Addo-Quaye C."/>
            <person name="Degenhardt J."/>
            <person name="Denby A."/>
            <person name="Hubisz M.J."/>
            <person name="Indap A."/>
            <person name="Kosiol C."/>
            <person name="Lahn B.T."/>
            <person name="Lawson H.A."/>
            <person name="Marklein A."/>
            <person name="Nielsen R."/>
            <person name="Vallender E.J."/>
            <person name="Clark A.G."/>
            <person name="Ferguson B."/>
            <person name="Hernandez R.D."/>
            <person name="Hirani K."/>
            <person name="Kehrer-Sawatzki H."/>
            <person name="Kolb J."/>
            <person name="Patil S."/>
            <person name="Pu L.-L."/>
            <person name="Ren Y."/>
            <person name="Smith D.G."/>
            <person name="Wheeler D.A."/>
            <person name="Schenck I."/>
            <person name="Ball E.V."/>
            <person name="Chen R."/>
            <person name="Cooper D.N."/>
            <person name="Giardine B."/>
            <person name="Hsu F."/>
            <person name="Kent W.J."/>
            <person name="Lesk A."/>
            <person name="Nelson D.L."/>
            <person name="O'brien W.E."/>
            <person name="Pruefer K."/>
            <person name="Stenson P.D."/>
            <person name="Wallace J.C."/>
            <person name="Ke H."/>
            <person name="Liu X.-M."/>
            <person name="Wang P."/>
            <person name="Xiang A.P."/>
            <person name="Yang F."/>
            <person name="Barber G.P."/>
            <person name="Haussler D."/>
            <person name="Karolchik D."/>
            <person name="Kern A.D."/>
            <person name="Kuhn R.M."/>
            <person name="Smith K.E."/>
            <person name="Zwieg A.S."/>
        </authorList>
    </citation>
    <scope>NUCLEOTIDE SEQUENCE [LARGE SCALE GENOMIC DNA]</scope>
    <source>
        <strain evidence="29">17573</strain>
    </source>
</reference>
<evidence type="ECO:0000256" key="17">
    <source>
        <dbReference type="ARBA" id="ARBA00023201"/>
    </source>
</evidence>
<dbReference type="InterPro" id="IPR020903">
    <property type="entry name" value="ENaC_CS"/>
</dbReference>
<keyword evidence="9 27" id="KW-0812">Transmembrane</keyword>
<evidence type="ECO:0000256" key="19">
    <source>
        <dbReference type="ARBA" id="ARBA00023303"/>
    </source>
</evidence>
<dbReference type="NCBIfam" id="TIGR00859">
    <property type="entry name" value="ENaC"/>
    <property type="match status" value="1"/>
</dbReference>
<dbReference type="FunCoup" id="F6V9V4">
    <property type="interactions" value="141"/>
</dbReference>
<keyword evidence="18" id="KW-0966">Cell projection</keyword>
<evidence type="ECO:0000256" key="1">
    <source>
        <dbReference type="ARBA" id="ARBA00004218"/>
    </source>
</evidence>
<keyword evidence="29" id="KW-1185">Reference proteome</keyword>
<dbReference type="GO" id="GO:0060170">
    <property type="term" value="C:ciliary membrane"/>
    <property type="evidence" value="ECO:0007669"/>
    <property type="project" value="Ensembl"/>
</dbReference>
<dbReference type="InterPro" id="IPR004724">
    <property type="entry name" value="ENaC_chordates"/>
</dbReference>
<evidence type="ECO:0000256" key="27">
    <source>
        <dbReference type="SAM" id="Phobius"/>
    </source>
</evidence>
<evidence type="ECO:0000256" key="24">
    <source>
        <dbReference type="ARBA" id="ARBA00050031"/>
    </source>
</evidence>
<evidence type="ECO:0000256" key="10">
    <source>
        <dbReference type="ARBA" id="ARBA00022846"/>
    </source>
</evidence>
<feature type="region of interest" description="Disordered" evidence="26">
    <location>
        <begin position="710"/>
        <end position="742"/>
    </location>
</feature>
<keyword evidence="12" id="KW-0915">Sodium</keyword>
<reference evidence="28" key="4">
    <citation type="submission" date="2025-09" db="UniProtKB">
        <authorList>
            <consortium name="Ensembl"/>
        </authorList>
    </citation>
    <scope>IDENTIFICATION</scope>
    <source>
        <strain evidence="28">17573</strain>
    </source>
</reference>
<comment type="subcellular location">
    <subcellularLocation>
        <location evidence="3">Apical cell membrane</location>
        <topology evidence="3">Multi-pass membrane protein</topology>
    </subcellularLocation>
    <subcellularLocation>
        <location evidence="2">Cell projection</location>
        <location evidence="2">Cilium</location>
        <location evidence="2">Flagellum</location>
    </subcellularLocation>
    <subcellularLocation>
        <location evidence="4">Cytoplasmic granule</location>
    </subcellularLocation>
    <subcellularLocation>
        <location evidence="1">Cytoplasmic vesicle</location>
        <location evidence="1">Secretory vesicle</location>
        <location evidence="1">Acrosome</location>
    </subcellularLocation>
</comment>
<dbReference type="GO" id="GO:0035725">
    <property type="term" value="P:sodium ion transmembrane transport"/>
    <property type="evidence" value="ECO:0000318"/>
    <property type="project" value="GO_Central"/>
</dbReference>
<evidence type="ECO:0000256" key="22">
    <source>
        <dbReference type="ARBA" id="ARBA00037944"/>
    </source>
</evidence>
<dbReference type="GO" id="GO:0071468">
    <property type="term" value="P:cellular response to acidic pH"/>
    <property type="evidence" value="ECO:0007669"/>
    <property type="project" value="Ensembl"/>
</dbReference>
<keyword evidence="6" id="KW-0894">Sodium channel</keyword>
<name>F6V9V4_MACMU</name>
<dbReference type="STRING" id="9544.ENSMMUP00000026607"/>
<dbReference type="FunFam" id="1.10.287.770:FF:000002">
    <property type="entry name" value="Amiloride-sensitive sodium channel subunit beta 1"/>
    <property type="match status" value="1"/>
</dbReference>
<evidence type="ECO:0000256" key="26">
    <source>
        <dbReference type="SAM" id="MobiDB-lite"/>
    </source>
</evidence>
<keyword evidence="8" id="KW-0963">Cytoplasm</keyword>
<keyword evidence="13" id="KW-0406">Ion transport</keyword>
<evidence type="ECO:0000256" key="4">
    <source>
        <dbReference type="ARBA" id="ARBA00004463"/>
    </source>
</evidence>
<dbReference type="AlphaFoldDB" id="F6V9V4"/>
<gene>
    <name evidence="28 30" type="primary">SCNN1A</name>
</gene>
<evidence type="ECO:0000256" key="16">
    <source>
        <dbReference type="ARBA" id="ARBA00023157"/>
    </source>
</evidence>
<dbReference type="GeneTree" id="ENSGT00940000160952"/>
<dbReference type="GO" id="GO:0016324">
    <property type="term" value="C:apical plasma membrane"/>
    <property type="evidence" value="ECO:0007669"/>
    <property type="project" value="UniProtKB-SubCell"/>
</dbReference>
<dbReference type="GO" id="GO:0001669">
    <property type="term" value="C:acrosomal vesicle"/>
    <property type="evidence" value="ECO:0007669"/>
    <property type="project" value="UniProtKB-SubCell"/>
</dbReference>
<feature type="region of interest" description="Disordered" evidence="26">
    <location>
        <begin position="1"/>
        <end position="101"/>
    </location>
</feature>
<evidence type="ECO:0000256" key="23">
    <source>
        <dbReference type="ARBA" id="ARBA00049941"/>
    </source>
</evidence>
<feature type="compositionally biased region" description="Polar residues" evidence="26">
    <location>
        <begin position="678"/>
        <end position="687"/>
    </location>
</feature>
<dbReference type="InParanoid" id="F6V9V4"/>
<accession>F6V9V4</accession>
<evidence type="ECO:0000256" key="13">
    <source>
        <dbReference type="ARBA" id="ARBA00023065"/>
    </source>
</evidence>
<dbReference type="PROSITE" id="PS01206">
    <property type="entry name" value="ASC"/>
    <property type="match status" value="1"/>
</dbReference>
<dbReference type="GO" id="GO:0098719">
    <property type="term" value="P:sodium ion import across plasma membrane"/>
    <property type="evidence" value="ECO:0007669"/>
    <property type="project" value="Ensembl"/>
</dbReference>
<evidence type="ECO:0000256" key="15">
    <source>
        <dbReference type="ARBA" id="ARBA00023136"/>
    </source>
</evidence>
<evidence type="ECO:0000256" key="6">
    <source>
        <dbReference type="ARBA" id="ARBA00022461"/>
    </source>
</evidence>
<dbReference type="GO" id="GO:0005886">
    <property type="term" value="C:plasma membrane"/>
    <property type="evidence" value="ECO:0000318"/>
    <property type="project" value="GO_Central"/>
</dbReference>
<dbReference type="VGNC" id="VGNC:76991">
    <property type="gene designation" value="SCNN1A"/>
</dbReference>
<dbReference type="GO" id="GO:0070062">
    <property type="term" value="C:extracellular exosome"/>
    <property type="evidence" value="ECO:0007669"/>
    <property type="project" value="Ensembl"/>
</dbReference>
<dbReference type="GO" id="GO:0050891">
    <property type="term" value="P:multicellular organismal-level water homeostasis"/>
    <property type="evidence" value="ECO:0007669"/>
    <property type="project" value="Ensembl"/>
</dbReference>
<evidence type="ECO:0000256" key="8">
    <source>
        <dbReference type="ARBA" id="ARBA00022490"/>
    </source>
</evidence>
<evidence type="ECO:0000256" key="21">
    <source>
        <dbReference type="ARBA" id="ARBA00036239"/>
    </source>
</evidence>
<evidence type="ECO:0000256" key="18">
    <source>
        <dbReference type="ARBA" id="ARBA00023273"/>
    </source>
</evidence>
<dbReference type="GO" id="GO:0009897">
    <property type="term" value="C:external side of plasma membrane"/>
    <property type="evidence" value="ECO:0007669"/>
    <property type="project" value="Ensembl"/>
</dbReference>
<dbReference type="InterPro" id="IPR001873">
    <property type="entry name" value="ENaC"/>
</dbReference>
<dbReference type="SMR" id="F6V9V4"/>
<evidence type="ECO:0000256" key="2">
    <source>
        <dbReference type="ARBA" id="ARBA00004230"/>
    </source>
</evidence>
<evidence type="ECO:0000313" key="30">
    <source>
        <dbReference type="VGNC" id="VGNC:76991"/>
    </source>
</evidence>
<keyword evidence="5" id="KW-0813">Transport</keyword>
<dbReference type="Gene3D" id="2.60.470.10">
    <property type="entry name" value="Acid-sensing ion channels like domains"/>
    <property type="match status" value="1"/>
</dbReference>
<comment type="function">
    <text evidence="23">This is one of the three pore-forming subunits of the heterotrimeric epithelial sodium channel (ENaC), a critical regulator of sodium balance and fluid homeostasis. ENaC operates in epithelial tissues, where it mediates the electrodiffusion of sodium ions from extracellular fluid through the apical membrane of cells, with water following osmotically. It plays a key role in maintaining sodium homeostasis through electrogenic sodium reabsorption in the kidneys. Additionally, ENaC is essential for airway surface liquid homeostasis, which is crucial for proper mucus clearance.</text>
</comment>
<dbReference type="Gene3D" id="1.10.287.770">
    <property type="entry name" value="YojJ-like"/>
    <property type="match status" value="1"/>
</dbReference>
<dbReference type="GO" id="GO:1904045">
    <property type="term" value="P:cellular response to aldosterone"/>
    <property type="evidence" value="ECO:0007669"/>
    <property type="project" value="Ensembl"/>
</dbReference>
<feature type="compositionally biased region" description="Low complexity" evidence="26">
    <location>
        <begin position="90"/>
        <end position="99"/>
    </location>
</feature>
<dbReference type="VEuPathDB" id="HostDB:ENSMMUG00000020212"/>
<dbReference type="PaxDb" id="9544-ENSMMUP00000026608"/>
<evidence type="ECO:0000256" key="3">
    <source>
        <dbReference type="ARBA" id="ARBA00004424"/>
    </source>
</evidence>
<keyword evidence="15 27" id="KW-0472">Membrane</keyword>
<keyword evidence="11 27" id="KW-1133">Transmembrane helix</keyword>
<evidence type="ECO:0000256" key="11">
    <source>
        <dbReference type="ARBA" id="ARBA00022989"/>
    </source>
</evidence>
<dbReference type="Proteomes" id="UP000006718">
    <property type="component" value="Chromosome 11"/>
</dbReference>
<comment type="similarity">
    <text evidence="22">Belongs to the amiloride-sensitive sodium channel (TC 1.A.6) family. SCNN1A subfamily.</text>
</comment>
<keyword evidence="16" id="KW-1015">Disulfide bond</keyword>
<dbReference type="GO" id="GO:0034706">
    <property type="term" value="C:sodium channel complex"/>
    <property type="evidence" value="ECO:0000318"/>
    <property type="project" value="GO_Central"/>
</dbReference>
<evidence type="ECO:0000256" key="9">
    <source>
        <dbReference type="ARBA" id="ARBA00022692"/>
    </source>
</evidence>
<evidence type="ECO:0000256" key="12">
    <source>
        <dbReference type="ARBA" id="ARBA00023053"/>
    </source>
</evidence>
<evidence type="ECO:0000256" key="20">
    <source>
        <dbReference type="ARBA" id="ARBA00023329"/>
    </source>
</evidence>
<dbReference type="PANTHER" id="PTHR11690:SF124">
    <property type="entry name" value="AMILORIDE-SENSITIVE SODIUM CHANNEL SUBUNIT ALPHA"/>
    <property type="match status" value="1"/>
</dbReference>
<keyword evidence="14" id="KW-0969">Cilium</keyword>
<evidence type="ECO:0000256" key="5">
    <source>
        <dbReference type="ARBA" id="ARBA00022448"/>
    </source>
</evidence>
<feature type="region of interest" description="Disordered" evidence="26">
    <location>
        <begin position="668"/>
        <end position="689"/>
    </location>
</feature>
<reference evidence="28" key="3">
    <citation type="submission" date="2025-08" db="UniProtKB">
        <authorList>
            <consortium name="Ensembl"/>
        </authorList>
    </citation>
    <scope>IDENTIFICATION</scope>
    <source>
        <strain evidence="28">17573</strain>
    </source>
</reference>
<dbReference type="PRINTS" id="PR01078">
    <property type="entry name" value="AMINACHANNEL"/>
</dbReference>
<sequence length="742" mass="83604">MARGNLTWVPGVMGEGTQGPELSLDPDPCSPQSASGLMKGNKLEEQDPRPLQPTAGLMEGNKLEEQDASPPQPTPGLKKGDKREEQGLGPEPAAPQQPTAEEEALIEFHRSYRELFEFFCNNTTIHGAIRLVCSQHNRMKTAFWAVLWLCTFGMMYWQFGLLFGEYFSYPVSLNINLNSDKLVFPAVTICTLNPYRYPEIKEELEELDRITQQTLFDLYKYDSSPTLVAGSRGRRDLRGTLSHLLQRLRVPSPLHGARQARSVASSVRDNNPQVDWKDWKIGFELCNQNKSDCFYQTYSSGVDAVREWYRFHYINILSRLPETLPSLEEDTLGNFIFACRFNQVSCNQANYSHFHHPMYGNCYTFNDKNNSNLWMSSMPGVNNGLSLMLRTEQNDFIPLLSTVTGARVMVHGQDEPAFMDDGGFNLRPGVETSISMRKEALDRLGGDYGDCTKNGSDVPVKNLYPSKYTQQVCIHSCFQENMIKECGCAYIFYPRPQNMEYCDYRKHSSWGYCYYKLQADFSSDHLGCFTKCRKPCSVTSYQLSAGYSRWPSVTSQEWVFEMLSRQNNYTINNKRKFILYHFFPPSAPHLRNGVAKVNIFFKELNYKTNSESPSVTMVTLLSNLGSQWSLWFGSSVLSVVEMAELIFDLLVITFLLLLRRFRSRYWSPGRGDRGAQEVASTQASSPPSHFCPHPTSLYLSQLGPAPSPALTAPPPAYATLGPCPSPGGSGGASSTAYPLGGP</sequence>
<feature type="transmembrane region" description="Helical" evidence="27">
    <location>
        <begin position="142"/>
        <end position="163"/>
    </location>
</feature>
<dbReference type="FunFam" id="2.60.470.10:FF:000002">
    <property type="entry name" value="Amiloride-sensitive sodium channel subunit alpha"/>
    <property type="match status" value="1"/>
</dbReference>
<evidence type="ECO:0000256" key="25">
    <source>
        <dbReference type="ARBA" id="ARBA00050051"/>
    </source>
</evidence>
<keyword evidence="20" id="KW-0968">Cytoplasmic vesicle</keyword>
<keyword evidence="10" id="KW-0282">Flagellum</keyword>
<dbReference type="Bgee" id="ENSMMUG00000020212">
    <property type="expression patterns" value="Expressed in colon and 17 other cell types or tissues"/>
</dbReference>
<keyword evidence="17" id="KW-0739">Sodium transport</keyword>
<keyword evidence="19" id="KW-0407">Ion channel</keyword>
<dbReference type="GO" id="GO:0006883">
    <property type="term" value="P:intracellular sodium ion homeostasis"/>
    <property type="evidence" value="ECO:0007669"/>
    <property type="project" value="Ensembl"/>
</dbReference>
<evidence type="ECO:0000256" key="7">
    <source>
        <dbReference type="ARBA" id="ARBA00022475"/>
    </source>
</evidence>
<dbReference type="Ensembl" id="ENSMMUT00000028433.4">
    <property type="protein sequence ID" value="ENSMMUP00000026607.4"/>
    <property type="gene ID" value="ENSMMUG00000020212.4"/>
</dbReference>